<reference evidence="1 2" key="2">
    <citation type="journal article" date="2022" name="Mol. Ecol. Resour.">
        <title>The genomes of chicory, endive, great burdock and yacon provide insights into Asteraceae paleo-polyploidization history and plant inulin production.</title>
        <authorList>
            <person name="Fan W."/>
            <person name="Wang S."/>
            <person name="Wang H."/>
            <person name="Wang A."/>
            <person name="Jiang F."/>
            <person name="Liu H."/>
            <person name="Zhao H."/>
            <person name="Xu D."/>
            <person name="Zhang Y."/>
        </authorList>
    </citation>
    <scope>NUCLEOTIDE SEQUENCE [LARGE SCALE GENOMIC DNA]</scope>
    <source>
        <strain evidence="2">cv. Punajuju</strain>
        <tissue evidence="1">Leaves</tissue>
    </source>
</reference>
<organism evidence="1 2">
    <name type="scientific">Cichorium intybus</name>
    <name type="common">Chicory</name>
    <dbReference type="NCBI Taxonomy" id="13427"/>
    <lineage>
        <taxon>Eukaryota</taxon>
        <taxon>Viridiplantae</taxon>
        <taxon>Streptophyta</taxon>
        <taxon>Embryophyta</taxon>
        <taxon>Tracheophyta</taxon>
        <taxon>Spermatophyta</taxon>
        <taxon>Magnoliopsida</taxon>
        <taxon>eudicotyledons</taxon>
        <taxon>Gunneridae</taxon>
        <taxon>Pentapetalae</taxon>
        <taxon>asterids</taxon>
        <taxon>campanulids</taxon>
        <taxon>Asterales</taxon>
        <taxon>Asteraceae</taxon>
        <taxon>Cichorioideae</taxon>
        <taxon>Cichorieae</taxon>
        <taxon>Cichoriinae</taxon>
        <taxon>Cichorium</taxon>
    </lineage>
</organism>
<sequence>MVVLVGKLGRIVWNINNKEPIFIMLLGFVGSLNMGHNLWHYPEDMKTMTIMDSGGRVSSGNKRRNKTQSFDQKFDKSNKALQFICKKRLTSTFFNKSHKLMSGEPTKVDLNKDTHILMLTARFINRHLALMQMQKELSIL</sequence>
<dbReference type="Proteomes" id="UP001055811">
    <property type="component" value="Linkage Group LG01"/>
</dbReference>
<evidence type="ECO:0000313" key="2">
    <source>
        <dbReference type="Proteomes" id="UP001055811"/>
    </source>
</evidence>
<reference evidence="2" key="1">
    <citation type="journal article" date="2022" name="Mol. Ecol. Resour.">
        <title>The genomes of chicory, endive, great burdock and yacon provide insights into Asteraceae palaeo-polyploidization history and plant inulin production.</title>
        <authorList>
            <person name="Fan W."/>
            <person name="Wang S."/>
            <person name="Wang H."/>
            <person name="Wang A."/>
            <person name="Jiang F."/>
            <person name="Liu H."/>
            <person name="Zhao H."/>
            <person name="Xu D."/>
            <person name="Zhang Y."/>
        </authorList>
    </citation>
    <scope>NUCLEOTIDE SEQUENCE [LARGE SCALE GENOMIC DNA]</scope>
    <source>
        <strain evidence="2">cv. Punajuju</strain>
    </source>
</reference>
<accession>A0ACB9H1X2</accession>
<dbReference type="EMBL" id="CM042009">
    <property type="protein sequence ID" value="KAI3789170.1"/>
    <property type="molecule type" value="Genomic_DNA"/>
</dbReference>
<evidence type="ECO:0000313" key="1">
    <source>
        <dbReference type="EMBL" id="KAI3789170.1"/>
    </source>
</evidence>
<gene>
    <name evidence="1" type="ORF">L2E82_01959</name>
</gene>
<protein>
    <submittedName>
        <fullName evidence="1">Uncharacterized protein</fullName>
    </submittedName>
</protein>
<keyword evidence="2" id="KW-1185">Reference proteome</keyword>
<comment type="caution">
    <text evidence="1">The sequence shown here is derived from an EMBL/GenBank/DDBJ whole genome shotgun (WGS) entry which is preliminary data.</text>
</comment>
<proteinExistence type="predicted"/>
<name>A0ACB9H1X2_CICIN</name>